<reference evidence="1 2" key="1">
    <citation type="submission" date="2019-07" db="EMBL/GenBank/DDBJ databases">
        <title>Description of 53C-WASEF.</title>
        <authorList>
            <person name="Pitt A."/>
            <person name="Hahn M.W."/>
        </authorList>
    </citation>
    <scope>NUCLEOTIDE SEQUENCE [LARGE SCALE GENOMIC DNA]</scope>
    <source>
        <strain evidence="1 2">53C-WASEF</strain>
    </source>
</reference>
<comment type="caution">
    <text evidence="1">The sequence shown here is derived from an EMBL/GenBank/DDBJ whole genome shotgun (WGS) entry which is preliminary data.</text>
</comment>
<gene>
    <name evidence="1" type="ORF">FPL22_04715</name>
</gene>
<dbReference type="Proteomes" id="UP000315648">
    <property type="component" value="Unassembled WGS sequence"/>
</dbReference>
<dbReference type="RefSeq" id="WP_144228950.1">
    <property type="nucleotide sequence ID" value="NZ_CBCRVV010000002.1"/>
</dbReference>
<evidence type="ECO:0000313" key="2">
    <source>
        <dbReference type="Proteomes" id="UP000315648"/>
    </source>
</evidence>
<evidence type="ECO:0000313" key="1">
    <source>
        <dbReference type="EMBL" id="TSJ78609.1"/>
    </source>
</evidence>
<proteinExistence type="predicted"/>
<dbReference type="AlphaFoldDB" id="A0A556QPQ3"/>
<sequence length="152" mass="17059">MISAVKAESIRYRVYAIDPRGVRFTEKFMPTFYGDKQADVIGTRDLTLKESEKLAELLKKELSRSNDVPFCGHSPGYLVEIVKGDNKGGMVTLCGFCSTWAGRSGLFVLDGKESLTYLDTLLPLPDVFRSLKDGGELYKIDSKTPFYELEKK</sequence>
<protein>
    <submittedName>
        <fullName evidence="1">Uncharacterized protein</fullName>
    </submittedName>
</protein>
<accession>A0A556QPQ3</accession>
<dbReference type="OrthoDB" id="279104at2"/>
<keyword evidence="2" id="KW-1185">Reference proteome</keyword>
<dbReference type="EMBL" id="VMBG01000001">
    <property type="protein sequence ID" value="TSJ78609.1"/>
    <property type="molecule type" value="Genomic_DNA"/>
</dbReference>
<organism evidence="1 2">
    <name type="scientific">Rariglobus hedericola</name>
    <dbReference type="NCBI Taxonomy" id="2597822"/>
    <lineage>
        <taxon>Bacteria</taxon>
        <taxon>Pseudomonadati</taxon>
        <taxon>Verrucomicrobiota</taxon>
        <taxon>Opitutia</taxon>
        <taxon>Opitutales</taxon>
        <taxon>Opitutaceae</taxon>
        <taxon>Rariglobus</taxon>
    </lineage>
</organism>
<name>A0A556QPQ3_9BACT</name>